<dbReference type="NCBIfam" id="NF001810">
    <property type="entry name" value="PRK00529.1"/>
    <property type="match status" value="1"/>
</dbReference>
<evidence type="ECO:0000256" key="6">
    <source>
        <dbReference type="ARBA" id="ARBA00022917"/>
    </source>
</evidence>
<dbReference type="RefSeq" id="WP_015088637.1">
    <property type="nucleotide sequence ID" value="NC_019566.1"/>
</dbReference>
<gene>
    <name evidence="7 12" type="primary">efp</name>
    <name evidence="12" type="ORF">A1OE_958</name>
</gene>
<dbReference type="AlphaFoldDB" id="K7YRG2"/>
<organism evidence="12 13">
    <name type="scientific">Candidatus Endolissoclinum faulkneri L2</name>
    <dbReference type="NCBI Taxonomy" id="1193729"/>
    <lineage>
        <taxon>Bacteria</taxon>
        <taxon>Pseudomonadati</taxon>
        <taxon>Pseudomonadota</taxon>
        <taxon>Alphaproteobacteria</taxon>
        <taxon>Rhodospirillales</taxon>
        <taxon>Rhodospirillaceae</taxon>
        <taxon>Candidatus Endolissoclinum</taxon>
    </lineage>
</organism>
<dbReference type="HOGENOM" id="CLU_074944_1_1_5"/>
<evidence type="ECO:0000259" key="11">
    <source>
        <dbReference type="SMART" id="SM01185"/>
    </source>
</evidence>
<evidence type="ECO:0000256" key="1">
    <source>
        <dbReference type="ARBA" id="ARBA00004496"/>
    </source>
</evidence>
<dbReference type="FunFam" id="2.40.50.140:FF:000004">
    <property type="entry name" value="Elongation factor P"/>
    <property type="match status" value="1"/>
</dbReference>
<evidence type="ECO:0000259" key="10">
    <source>
        <dbReference type="SMART" id="SM00841"/>
    </source>
</evidence>
<evidence type="ECO:0000256" key="7">
    <source>
        <dbReference type="HAMAP-Rule" id="MF_00141"/>
    </source>
</evidence>
<keyword evidence="6 7" id="KW-0648">Protein biosynthesis</keyword>
<dbReference type="STRING" id="1193729.A1OE_958"/>
<comment type="function">
    <text evidence="7">Involved in peptide bond synthesis. Stimulates efficient translation and peptide-bond synthesis on native or reconstituted 70S ribosomes in vitro. Probably functions indirectly by altering the affinity of the ribosome for aminoacyl-tRNA, thus increasing their reactivity as acceptors for peptidyl transferase.</text>
</comment>
<dbReference type="InterPro" id="IPR015365">
    <property type="entry name" value="Elong-fact-P_C"/>
</dbReference>
<dbReference type="Pfam" id="PF08207">
    <property type="entry name" value="EFP_N"/>
    <property type="match status" value="1"/>
</dbReference>
<feature type="domain" description="Translation elongation factor P/YeiP central" evidence="11">
    <location>
        <begin position="68"/>
        <end position="122"/>
    </location>
</feature>
<comment type="pathway">
    <text evidence="2 7">Protein biosynthesis; polypeptide chain elongation.</text>
</comment>
<dbReference type="OrthoDB" id="9801844at2"/>
<dbReference type="SMART" id="SM00841">
    <property type="entry name" value="Elong-fact-P_C"/>
    <property type="match status" value="1"/>
</dbReference>
<sequence>MKLNGNALRIGNVVEHKRRLWVITKTQAVKPGKGGAFNQVEMKDIRSGTKLNERFRAGEQIEVIRLEQREATYLYSDDNILYFMDQDNFSQIEIDSRVVGNKRSFLKNGLKVSIEFFEQNPLSIALPNTVAMRIVEADSVIKGQTSAASYKPALLENGLKILVPPYIEIGACVIVKTEDCSYVERAKE</sequence>
<evidence type="ECO:0000313" key="12">
    <source>
        <dbReference type="EMBL" id="AFX99139.1"/>
    </source>
</evidence>
<dbReference type="CDD" id="cd05794">
    <property type="entry name" value="S1_EF-P_repeat_2"/>
    <property type="match status" value="1"/>
</dbReference>
<evidence type="ECO:0000256" key="5">
    <source>
        <dbReference type="ARBA" id="ARBA00022768"/>
    </source>
</evidence>
<dbReference type="PANTHER" id="PTHR30053">
    <property type="entry name" value="ELONGATION FACTOR P"/>
    <property type="match status" value="1"/>
</dbReference>
<dbReference type="KEGG" id="thal:A1OE_958"/>
<evidence type="ECO:0000256" key="4">
    <source>
        <dbReference type="ARBA" id="ARBA00022490"/>
    </source>
</evidence>
<dbReference type="FunFam" id="2.30.30.30:FF:000003">
    <property type="entry name" value="Elongation factor P"/>
    <property type="match status" value="1"/>
</dbReference>
<dbReference type="PROSITE" id="PS01275">
    <property type="entry name" value="EFP"/>
    <property type="match status" value="1"/>
</dbReference>
<dbReference type="Gene3D" id="2.30.30.30">
    <property type="match status" value="1"/>
</dbReference>
<reference evidence="12 13" key="1">
    <citation type="journal article" date="2012" name="Proc. Natl. Acad. Sci. U.S.A.">
        <title>Genome streamlining and chemical defense in a coral reef symbiosis.</title>
        <authorList>
            <person name="Kwan J.C."/>
            <person name="Donia M.S."/>
            <person name="Han A.W."/>
            <person name="Hirose E."/>
            <person name="Haygood M.G."/>
            <person name="Schmidt E.W."/>
        </authorList>
    </citation>
    <scope>NUCLEOTIDE SEQUENCE [LARGE SCALE GENOMIC DNA]</scope>
    <source>
        <strain evidence="12 13">L2</strain>
    </source>
</reference>
<dbReference type="InterPro" id="IPR011768">
    <property type="entry name" value="Transl_elongation_fac_P"/>
</dbReference>
<dbReference type="Pfam" id="PF01132">
    <property type="entry name" value="EFP"/>
    <property type="match status" value="1"/>
</dbReference>
<dbReference type="GO" id="GO:0005829">
    <property type="term" value="C:cytosol"/>
    <property type="evidence" value="ECO:0007669"/>
    <property type="project" value="UniProtKB-ARBA"/>
</dbReference>
<evidence type="ECO:0000256" key="9">
    <source>
        <dbReference type="RuleBase" id="RU004389"/>
    </source>
</evidence>
<dbReference type="InterPro" id="IPR013185">
    <property type="entry name" value="Transl_elong_KOW-like"/>
</dbReference>
<dbReference type="Proteomes" id="UP000010077">
    <property type="component" value="Chromosome"/>
</dbReference>
<evidence type="ECO:0000256" key="2">
    <source>
        <dbReference type="ARBA" id="ARBA00004815"/>
    </source>
</evidence>
<dbReference type="SUPFAM" id="SSF50104">
    <property type="entry name" value="Translation proteins SH3-like domain"/>
    <property type="match status" value="1"/>
</dbReference>
<evidence type="ECO:0000256" key="8">
    <source>
        <dbReference type="NCBIfam" id="TIGR00038"/>
    </source>
</evidence>
<evidence type="ECO:0000313" key="13">
    <source>
        <dbReference type="Proteomes" id="UP000010077"/>
    </source>
</evidence>
<dbReference type="CDD" id="cd04470">
    <property type="entry name" value="S1_EF-P_repeat_1"/>
    <property type="match status" value="1"/>
</dbReference>
<dbReference type="HAMAP" id="MF_00141">
    <property type="entry name" value="EF_P"/>
    <property type="match status" value="1"/>
</dbReference>
<accession>K7YRG2</accession>
<comment type="similarity">
    <text evidence="3 7 9">Belongs to the elongation factor P family.</text>
</comment>
<dbReference type="PANTHER" id="PTHR30053:SF14">
    <property type="entry name" value="TRANSLATION ELONGATION FACTOR KOW-LIKE DOMAIN-CONTAINING PROTEIN"/>
    <property type="match status" value="1"/>
</dbReference>
<dbReference type="SMART" id="SM01185">
    <property type="entry name" value="EFP"/>
    <property type="match status" value="1"/>
</dbReference>
<keyword evidence="13" id="KW-1185">Reference proteome</keyword>
<dbReference type="GO" id="GO:0003746">
    <property type="term" value="F:translation elongation factor activity"/>
    <property type="evidence" value="ECO:0007669"/>
    <property type="project" value="UniProtKB-UniRule"/>
</dbReference>
<dbReference type="InterPro" id="IPR013852">
    <property type="entry name" value="Transl_elong_P/YeiP_CS"/>
</dbReference>
<dbReference type="GO" id="GO:0043043">
    <property type="term" value="P:peptide biosynthetic process"/>
    <property type="evidence" value="ECO:0007669"/>
    <property type="project" value="InterPro"/>
</dbReference>
<dbReference type="InterPro" id="IPR020599">
    <property type="entry name" value="Transl_elong_fac_P/YeiP"/>
</dbReference>
<dbReference type="FunFam" id="2.40.50.140:FF:000009">
    <property type="entry name" value="Elongation factor P"/>
    <property type="match status" value="1"/>
</dbReference>
<dbReference type="NCBIfam" id="TIGR00038">
    <property type="entry name" value="efp"/>
    <property type="match status" value="1"/>
</dbReference>
<dbReference type="InterPro" id="IPR001059">
    <property type="entry name" value="Transl_elong_P/YeiP_cen"/>
</dbReference>
<dbReference type="InterPro" id="IPR008991">
    <property type="entry name" value="Translation_prot_SH3-like_sf"/>
</dbReference>
<dbReference type="InterPro" id="IPR012340">
    <property type="entry name" value="NA-bd_OB-fold"/>
</dbReference>
<dbReference type="EMBL" id="CP003539">
    <property type="protein sequence ID" value="AFX99139.1"/>
    <property type="molecule type" value="Genomic_DNA"/>
</dbReference>
<dbReference type="Gene3D" id="2.40.50.140">
    <property type="entry name" value="Nucleic acid-binding proteins"/>
    <property type="match status" value="2"/>
</dbReference>
<dbReference type="InterPro" id="IPR014722">
    <property type="entry name" value="Rib_uL2_dom2"/>
</dbReference>
<dbReference type="UniPathway" id="UPA00345"/>
<proteinExistence type="inferred from homology"/>
<keyword evidence="4 7" id="KW-0963">Cytoplasm</keyword>
<dbReference type="PATRIC" id="fig|1193729.4.peg.527"/>
<protein>
    <recommendedName>
        <fullName evidence="7 8">Elongation factor P</fullName>
        <shortName evidence="7">EF-P</shortName>
    </recommendedName>
</protein>
<dbReference type="Pfam" id="PF09285">
    <property type="entry name" value="Elong-fact-P_C"/>
    <property type="match status" value="1"/>
</dbReference>
<feature type="domain" description="Elongation factor P C-terminal" evidence="10">
    <location>
        <begin position="130"/>
        <end position="185"/>
    </location>
</feature>
<dbReference type="SUPFAM" id="SSF50249">
    <property type="entry name" value="Nucleic acid-binding proteins"/>
    <property type="match status" value="2"/>
</dbReference>
<comment type="subcellular location">
    <subcellularLocation>
        <location evidence="1 7">Cytoplasm</location>
    </subcellularLocation>
</comment>
<keyword evidence="5 7" id="KW-0251">Elongation factor</keyword>
<evidence type="ECO:0000256" key="3">
    <source>
        <dbReference type="ARBA" id="ARBA00009479"/>
    </source>
</evidence>
<dbReference type="eggNOG" id="COG0231">
    <property type="taxonomic scope" value="Bacteria"/>
</dbReference>
<dbReference type="PIRSF" id="PIRSF005901">
    <property type="entry name" value="EF-P"/>
    <property type="match status" value="1"/>
</dbReference>
<name>K7YRG2_9PROT</name>